<evidence type="ECO:0000313" key="4">
    <source>
        <dbReference type="Proteomes" id="UP000054342"/>
    </source>
</evidence>
<dbReference type="STRING" id="348802.A0A0D2BSW0"/>
<dbReference type="OrthoDB" id="5308957at2759"/>
<evidence type="ECO:0000256" key="1">
    <source>
        <dbReference type="SAM" id="MobiDB-lite"/>
    </source>
</evidence>
<name>A0A0D2BSW0_9EURO</name>
<dbReference type="Pfam" id="PF14420">
    <property type="entry name" value="Clr5"/>
    <property type="match status" value="1"/>
</dbReference>
<dbReference type="GeneID" id="25326185"/>
<sequence length="617" mass="70157">MSRPSKRPKKAYKRVQSPLNALKNEIERLYVVEGWTLERIREHIRASYGLDQSPKQYKDQLKSWGIRKNHTWRDAAFILRLLNRTRAEGRPREAQTVLFSSFPRRREDILKYIKRSKLVDEAHLLSKISDEEETPLHIKLPDTPLEQTVPRTAHNPLTPPSGGSGHLIPPPDHAEVPPLNAMPSPEVSPRPSSQWSSKGTPSKRLSTSTSDTEPDDMDLDPESLPMPPHDTVKQPASPKLGDPFGPDGPLRQHNGLDGPTDGLSVDDINALLSSTPASIDQFGLGFDIARLGVYTDSPQLNDGSFSARFVTNCLYWLICVGQDKPDCRKNATYHLDQAKLYFLCMIQDGSPPGEACIGALSVASVLFECLGHTERLAEMLAECDQVTRTHLGDDNPLRLTIAFKKNLLQRGGGCSPLHDVDRLRYIYHRMECEYPKSRGPVLMAKYHLVWAMLENELKKDRGQRDFRPAKEGLEALLKEYDAHVGSTRIETIMAATTLARATFRFGDAERAEEIIVDEVFPRLRENFPEDHPYTWEAKHRHAYFLLQLAKADPGPTYRRRLQQGEQLLREVVRHRRRVLGEGNPKSMQSFELLKTILEKQAKVNEANSLWWWCKRQV</sequence>
<keyword evidence="4" id="KW-1185">Reference proteome</keyword>
<feature type="domain" description="Clr5" evidence="2">
    <location>
        <begin position="19"/>
        <end position="68"/>
    </location>
</feature>
<reference evidence="3 4" key="1">
    <citation type="submission" date="2015-01" db="EMBL/GenBank/DDBJ databases">
        <title>The Genome Sequence of Exophiala xenobiotica CBS118157.</title>
        <authorList>
            <consortium name="The Broad Institute Genomics Platform"/>
            <person name="Cuomo C."/>
            <person name="de Hoog S."/>
            <person name="Gorbushina A."/>
            <person name="Stielow B."/>
            <person name="Teixiera M."/>
            <person name="Abouelleil A."/>
            <person name="Chapman S.B."/>
            <person name="Priest M."/>
            <person name="Young S.K."/>
            <person name="Wortman J."/>
            <person name="Nusbaum C."/>
            <person name="Birren B."/>
        </authorList>
    </citation>
    <scope>NUCLEOTIDE SEQUENCE [LARGE SCALE GENOMIC DNA]</scope>
    <source>
        <strain evidence="3 4">CBS 118157</strain>
    </source>
</reference>
<protein>
    <recommendedName>
        <fullName evidence="2">Clr5 domain-containing protein</fullName>
    </recommendedName>
</protein>
<feature type="compositionally biased region" description="Acidic residues" evidence="1">
    <location>
        <begin position="212"/>
        <end position="221"/>
    </location>
</feature>
<feature type="compositionally biased region" description="Polar residues" evidence="1">
    <location>
        <begin position="190"/>
        <end position="211"/>
    </location>
</feature>
<gene>
    <name evidence="3" type="ORF">PV05_04277</name>
</gene>
<dbReference type="HOGENOM" id="CLU_442814_0_0_1"/>
<organism evidence="3 4">
    <name type="scientific">Exophiala xenobiotica</name>
    <dbReference type="NCBI Taxonomy" id="348802"/>
    <lineage>
        <taxon>Eukaryota</taxon>
        <taxon>Fungi</taxon>
        <taxon>Dikarya</taxon>
        <taxon>Ascomycota</taxon>
        <taxon>Pezizomycotina</taxon>
        <taxon>Eurotiomycetes</taxon>
        <taxon>Chaetothyriomycetidae</taxon>
        <taxon>Chaetothyriales</taxon>
        <taxon>Herpotrichiellaceae</taxon>
        <taxon>Exophiala</taxon>
    </lineage>
</organism>
<dbReference type="PANTHER" id="PTHR38788:SF3">
    <property type="entry name" value="CLR5 DOMAIN-CONTAINING PROTEIN"/>
    <property type="match status" value="1"/>
</dbReference>
<dbReference type="AlphaFoldDB" id="A0A0D2BSW0"/>
<dbReference type="InterPro" id="IPR025676">
    <property type="entry name" value="Clr5_dom"/>
</dbReference>
<dbReference type="RefSeq" id="XP_013316130.1">
    <property type="nucleotide sequence ID" value="XM_013460676.1"/>
</dbReference>
<evidence type="ECO:0000313" key="3">
    <source>
        <dbReference type="EMBL" id="KIW55546.1"/>
    </source>
</evidence>
<proteinExistence type="predicted"/>
<dbReference type="InterPro" id="IPR011990">
    <property type="entry name" value="TPR-like_helical_dom_sf"/>
</dbReference>
<evidence type="ECO:0000259" key="2">
    <source>
        <dbReference type="Pfam" id="PF14420"/>
    </source>
</evidence>
<dbReference type="Proteomes" id="UP000054342">
    <property type="component" value="Unassembled WGS sequence"/>
</dbReference>
<dbReference type="EMBL" id="KN847319">
    <property type="protein sequence ID" value="KIW55546.1"/>
    <property type="molecule type" value="Genomic_DNA"/>
</dbReference>
<dbReference type="PANTHER" id="PTHR38788">
    <property type="entry name" value="CLR5 DOMAIN-CONTAINING PROTEIN"/>
    <property type="match status" value="1"/>
</dbReference>
<dbReference type="Gene3D" id="1.25.40.10">
    <property type="entry name" value="Tetratricopeptide repeat domain"/>
    <property type="match status" value="1"/>
</dbReference>
<accession>A0A0D2BSW0</accession>
<feature type="region of interest" description="Disordered" evidence="1">
    <location>
        <begin position="135"/>
        <end position="260"/>
    </location>
</feature>